<comment type="caution">
    <text evidence="2">The sequence shown here is derived from an EMBL/GenBank/DDBJ whole genome shotgun (WGS) entry which is preliminary data.</text>
</comment>
<organism evidence="2 3">
    <name type="scientific">Inhella inkyongensis</name>
    <dbReference type="NCBI Taxonomy" id="392593"/>
    <lineage>
        <taxon>Bacteria</taxon>
        <taxon>Pseudomonadati</taxon>
        <taxon>Pseudomonadota</taxon>
        <taxon>Betaproteobacteria</taxon>
        <taxon>Burkholderiales</taxon>
        <taxon>Sphaerotilaceae</taxon>
        <taxon>Inhella</taxon>
    </lineage>
</organism>
<dbReference type="Gene3D" id="1.10.472.60">
    <property type="entry name" value="putative protein disulfide isomerase domain"/>
    <property type="match status" value="1"/>
</dbReference>
<dbReference type="PANTHER" id="PTHR13887:SF54">
    <property type="entry name" value="DSBA FAMILY PROTEIN"/>
    <property type="match status" value="1"/>
</dbReference>
<keyword evidence="3" id="KW-1185">Reference proteome</keyword>
<accession>A0A840S6C1</accession>
<dbReference type="InterPro" id="IPR036249">
    <property type="entry name" value="Thioredoxin-like_sf"/>
</dbReference>
<name>A0A840S6C1_9BURK</name>
<dbReference type="AlphaFoldDB" id="A0A840S6C1"/>
<proteinExistence type="predicted"/>
<protein>
    <recommendedName>
        <fullName evidence="1">DSBA-like thioredoxin domain-containing protein</fullName>
    </recommendedName>
</protein>
<feature type="domain" description="DSBA-like thioredoxin" evidence="1">
    <location>
        <begin position="13"/>
        <end position="189"/>
    </location>
</feature>
<dbReference type="Pfam" id="PF01323">
    <property type="entry name" value="DSBA"/>
    <property type="match status" value="1"/>
</dbReference>
<dbReference type="GO" id="GO:0016491">
    <property type="term" value="F:oxidoreductase activity"/>
    <property type="evidence" value="ECO:0007669"/>
    <property type="project" value="InterPro"/>
</dbReference>
<evidence type="ECO:0000313" key="2">
    <source>
        <dbReference type="EMBL" id="MBB5205975.1"/>
    </source>
</evidence>
<reference evidence="2 3" key="1">
    <citation type="submission" date="2020-08" db="EMBL/GenBank/DDBJ databases">
        <title>Genomic Encyclopedia of Type Strains, Phase IV (KMG-IV): sequencing the most valuable type-strain genomes for metagenomic binning, comparative biology and taxonomic classification.</title>
        <authorList>
            <person name="Goeker M."/>
        </authorList>
    </citation>
    <scope>NUCLEOTIDE SEQUENCE [LARGE SCALE GENOMIC DNA]</scope>
    <source>
        <strain evidence="2 3">DSM 23958</strain>
    </source>
</reference>
<dbReference type="SUPFAM" id="SSF52833">
    <property type="entry name" value="Thioredoxin-like"/>
    <property type="match status" value="1"/>
</dbReference>
<dbReference type="PANTHER" id="PTHR13887">
    <property type="entry name" value="GLUTATHIONE S-TRANSFERASE KAPPA"/>
    <property type="match status" value="1"/>
</dbReference>
<evidence type="ECO:0000313" key="3">
    <source>
        <dbReference type="Proteomes" id="UP000554837"/>
    </source>
</evidence>
<dbReference type="Proteomes" id="UP000554837">
    <property type="component" value="Unassembled WGS sequence"/>
</dbReference>
<dbReference type="Gene3D" id="3.40.30.10">
    <property type="entry name" value="Glutaredoxin"/>
    <property type="match status" value="1"/>
</dbReference>
<dbReference type="InterPro" id="IPR001853">
    <property type="entry name" value="DSBA-like_thioredoxin_dom"/>
</dbReference>
<evidence type="ECO:0000259" key="1">
    <source>
        <dbReference type="Pfam" id="PF01323"/>
    </source>
</evidence>
<gene>
    <name evidence="2" type="ORF">HNQ51_003306</name>
</gene>
<dbReference type="OrthoDB" id="9813770at2"/>
<dbReference type="RefSeq" id="WP_138856212.1">
    <property type="nucleotide sequence ID" value="NZ_CP040709.1"/>
</dbReference>
<sequence length="223" mass="24287">MNSTMQAGLERLILVADPMCSWCYGFAPSLQAFLAQAPEIELDLVLGGLRPDPGELLTAEGIAFRLGHWRRVQALSGLPFNPKALREGMRYSTEPISRAVVLAREQLPGQGARQLAVFHALQRGFYEQGLDTTAPEVLAELLSQALAEQGVNLDAASALQALQSPPLARRTREDFERARSLHVNSFPTLLRQHGVHAAQPLHAGYASAAQLRELWLAGVAHPS</sequence>
<dbReference type="CDD" id="cd03025">
    <property type="entry name" value="DsbA_FrnE_like"/>
    <property type="match status" value="1"/>
</dbReference>
<dbReference type="EMBL" id="JACHHO010000006">
    <property type="protein sequence ID" value="MBB5205975.1"/>
    <property type="molecule type" value="Genomic_DNA"/>
</dbReference>